<evidence type="ECO:0000256" key="5">
    <source>
        <dbReference type="ARBA" id="ARBA00023136"/>
    </source>
</evidence>
<keyword evidence="4 8" id="KW-1133">Transmembrane helix</keyword>
<evidence type="ECO:0000313" key="10">
    <source>
        <dbReference type="Proteomes" id="UP000729913"/>
    </source>
</evidence>
<evidence type="ECO:0000256" key="4">
    <source>
        <dbReference type="ARBA" id="ARBA00022989"/>
    </source>
</evidence>
<dbReference type="GO" id="GO:0007165">
    <property type="term" value="P:signal transduction"/>
    <property type="evidence" value="ECO:0007669"/>
    <property type="project" value="UniProtKB-KW"/>
</dbReference>
<dbReference type="GO" id="GO:0005886">
    <property type="term" value="C:plasma membrane"/>
    <property type="evidence" value="ECO:0007669"/>
    <property type="project" value="UniProtKB-SubCell"/>
</dbReference>
<evidence type="ECO:0000313" key="9">
    <source>
        <dbReference type="EMBL" id="KAG8035026.1"/>
    </source>
</evidence>
<dbReference type="Pfam" id="PF08395">
    <property type="entry name" value="7tm_7"/>
    <property type="match status" value="1"/>
</dbReference>
<feature type="transmembrane region" description="Helical" evidence="8">
    <location>
        <begin position="138"/>
        <end position="161"/>
    </location>
</feature>
<dbReference type="GO" id="GO:0043025">
    <property type="term" value="C:neuronal cell body"/>
    <property type="evidence" value="ECO:0007669"/>
    <property type="project" value="TreeGrafter"/>
</dbReference>
<dbReference type="GO" id="GO:0007635">
    <property type="term" value="P:chemosensory behavior"/>
    <property type="evidence" value="ECO:0007669"/>
    <property type="project" value="TreeGrafter"/>
</dbReference>
<keyword evidence="6 8" id="KW-0675">Receptor</keyword>
<dbReference type="GO" id="GO:0050909">
    <property type="term" value="P:sensory perception of taste"/>
    <property type="evidence" value="ECO:0007669"/>
    <property type="project" value="InterPro"/>
</dbReference>
<feature type="transmembrane region" description="Helical" evidence="8">
    <location>
        <begin position="307"/>
        <end position="326"/>
    </location>
</feature>
<dbReference type="OrthoDB" id="6478931at2759"/>
<comment type="function">
    <text evidence="8">Gustatory receptor which mediates acceptance or avoidance behavior, depending on its substrates.</text>
</comment>
<evidence type="ECO:0000256" key="8">
    <source>
        <dbReference type="RuleBase" id="RU363108"/>
    </source>
</evidence>
<protein>
    <recommendedName>
        <fullName evidence="8">Gustatory receptor</fullName>
    </recommendedName>
</protein>
<dbReference type="GO" id="GO:0030425">
    <property type="term" value="C:dendrite"/>
    <property type="evidence" value="ECO:0007669"/>
    <property type="project" value="TreeGrafter"/>
</dbReference>
<sequence length="467" mass="53434">MNKVTKSDLYQGLFPIYHLSKVLGLLPVRFVRQRSDRYLGSIYIIDIVYGICLLVLFSVAEGWGLWRDLRDGWENSTRLKHQTALNITIGDVTAVALLAATGVLGAPFRWKHICEIMARLIYADERLGYITPKKTQRFAIILSISTVVFLIILASLDIYSWDLQTKMKRKMPDKGPINYSPLYFFYLQALFTEIQYTIATYNLYERFIRLNKNLENLLKNSKTYLRRDINLVSELSDKDKFPMTILKSEASGGSNKHDRRLFRTPKISGWTAEERESRDVMDTVIQLITIHASLCDVNKLINKAFGLPMLIAALTALFHLIITPYFLLMEASSDKETFFIIVQCLWCILHVYRVVVVVQPCYATTNESQKTAVLASQLLTYSWQPEIRKQLEIFSLQILHRPLHFTACGLFSLDRALVTSMASAVTTYLVILLQFQKADDTKDSTNVLRNATLLLKNVSSTGIKLIT</sequence>
<keyword evidence="7 8" id="KW-0807">Transducer</keyword>
<evidence type="ECO:0000256" key="6">
    <source>
        <dbReference type="ARBA" id="ARBA00023170"/>
    </source>
</evidence>
<comment type="subcellular location">
    <subcellularLocation>
        <location evidence="1 8">Cell membrane</location>
        <topology evidence="1 8">Multi-pass membrane protein</topology>
    </subcellularLocation>
</comment>
<dbReference type="PANTHER" id="PTHR21143:SF123">
    <property type="entry name" value="GUSTATORY RECEPTOR FOR SUGAR TASTE 43A-RELATED"/>
    <property type="match status" value="1"/>
</dbReference>
<dbReference type="PANTHER" id="PTHR21143">
    <property type="entry name" value="INVERTEBRATE GUSTATORY RECEPTOR"/>
    <property type="match status" value="1"/>
</dbReference>
<name>A0A8J5UWY0_9HYME</name>
<reference evidence="9" key="2">
    <citation type="submission" date="2021-04" db="EMBL/GenBank/DDBJ databases">
        <title>Genome-wide patterns of bracovirus chromosomal integration into multiple host tissues during parasitism.</title>
        <authorList>
            <person name="Chebbi M.A.C."/>
        </authorList>
    </citation>
    <scope>NUCLEOTIDE SEQUENCE</scope>
    <source>
        <tissue evidence="9">Whole body</tissue>
    </source>
</reference>
<evidence type="ECO:0000256" key="1">
    <source>
        <dbReference type="ARBA" id="ARBA00004651"/>
    </source>
</evidence>
<comment type="similarity">
    <text evidence="8">Belongs to the insect chemoreceptor superfamily. Gustatory receptor (GR) family.</text>
</comment>
<keyword evidence="10" id="KW-1185">Reference proteome</keyword>
<dbReference type="EMBL" id="JAAOIC020000065">
    <property type="protein sequence ID" value="KAG8035026.1"/>
    <property type="molecule type" value="Genomic_DNA"/>
</dbReference>
<accession>A0A8J5UWY0</accession>
<evidence type="ECO:0000256" key="7">
    <source>
        <dbReference type="ARBA" id="ARBA00023224"/>
    </source>
</evidence>
<comment type="caution">
    <text evidence="8">Lacks conserved residue(s) required for the propagation of feature annotation.</text>
</comment>
<feature type="transmembrane region" description="Helical" evidence="8">
    <location>
        <begin position="181"/>
        <end position="204"/>
    </location>
</feature>
<feature type="transmembrane region" description="Helical" evidence="8">
    <location>
        <begin position="338"/>
        <end position="358"/>
    </location>
</feature>
<feature type="transmembrane region" description="Helical" evidence="8">
    <location>
        <begin position="86"/>
        <end position="110"/>
    </location>
</feature>
<dbReference type="InterPro" id="IPR013604">
    <property type="entry name" value="7TM_chemorcpt"/>
</dbReference>
<proteinExistence type="inferred from homology"/>
<reference evidence="9" key="1">
    <citation type="submission" date="2020-03" db="EMBL/GenBank/DDBJ databases">
        <authorList>
            <person name="Chebbi M.A."/>
            <person name="Drezen J.M."/>
        </authorList>
    </citation>
    <scope>NUCLEOTIDE SEQUENCE</scope>
    <source>
        <tissue evidence="9">Whole body</tissue>
    </source>
</reference>
<comment type="caution">
    <text evidence="9">The sequence shown here is derived from an EMBL/GenBank/DDBJ whole genome shotgun (WGS) entry which is preliminary data.</text>
</comment>
<keyword evidence="3 8" id="KW-0812">Transmembrane</keyword>
<feature type="transmembrane region" description="Helical" evidence="8">
    <location>
        <begin position="43"/>
        <end position="66"/>
    </location>
</feature>
<dbReference type="Proteomes" id="UP000729913">
    <property type="component" value="Unassembled WGS sequence"/>
</dbReference>
<dbReference type="GO" id="GO:0030424">
    <property type="term" value="C:axon"/>
    <property type="evidence" value="ECO:0007669"/>
    <property type="project" value="TreeGrafter"/>
</dbReference>
<dbReference type="GO" id="GO:0008049">
    <property type="term" value="P:male courtship behavior"/>
    <property type="evidence" value="ECO:0007669"/>
    <property type="project" value="TreeGrafter"/>
</dbReference>
<dbReference type="AlphaFoldDB" id="A0A8J5UWY0"/>
<gene>
    <name evidence="9" type="ORF">G9C98_005449</name>
</gene>
<evidence type="ECO:0000256" key="2">
    <source>
        <dbReference type="ARBA" id="ARBA00022475"/>
    </source>
</evidence>
<keyword evidence="2 8" id="KW-1003">Cell membrane</keyword>
<evidence type="ECO:0000256" key="3">
    <source>
        <dbReference type="ARBA" id="ARBA00022692"/>
    </source>
</evidence>
<keyword evidence="5 8" id="KW-0472">Membrane</keyword>
<organism evidence="9 10">
    <name type="scientific">Cotesia typhae</name>
    <dbReference type="NCBI Taxonomy" id="2053667"/>
    <lineage>
        <taxon>Eukaryota</taxon>
        <taxon>Metazoa</taxon>
        <taxon>Ecdysozoa</taxon>
        <taxon>Arthropoda</taxon>
        <taxon>Hexapoda</taxon>
        <taxon>Insecta</taxon>
        <taxon>Pterygota</taxon>
        <taxon>Neoptera</taxon>
        <taxon>Endopterygota</taxon>
        <taxon>Hymenoptera</taxon>
        <taxon>Apocrita</taxon>
        <taxon>Ichneumonoidea</taxon>
        <taxon>Braconidae</taxon>
        <taxon>Microgastrinae</taxon>
        <taxon>Cotesia</taxon>
    </lineage>
</organism>